<reference evidence="1" key="1">
    <citation type="submission" date="2021-03" db="EMBL/GenBank/DDBJ databases">
        <title>Draft genome sequence of rust myrtle Austropuccinia psidii MF-1, a brazilian biotype.</title>
        <authorList>
            <person name="Quecine M.C."/>
            <person name="Pachon D.M.R."/>
            <person name="Bonatelli M.L."/>
            <person name="Correr F.H."/>
            <person name="Franceschini L.M."/>
            <person name="Leite T.F."/>
            <person name="Margarido G.R.A."/>
            <person name="Almeida C.A."/>
            <person name="Ferrarezi J.A."/>
            <person name="Labate C.A."/>
        </authorList>
    </citation>
    <scope>NUCLEOTIDE SEQUENCE</scope>
    <source>
        <strain evidence="1">MF-1</strain>
    </source>
</reference>
<evidence type="ECO:0000313" key="1">
    <source>
        <dbReference type="EMBL" id="MBW0487567.1"/>
    </source>
</evidence>
<dbReference type="EMBL" id="AVOT02009189">
    <property type="protein sequence ID" value="MBW0487567.1"/>
    <property type="molecule type" value="Genomic_DNA"/>
</dbReference>
<dbReference type="OrthoDB" id="2273864at2759"/>
<evidence type="ECO:0000313" key="2">
    <source>
        <dbReference type="Proteomes" id="UP000765509"/>
    </source>
</evidence>
<dbReference type="InterPro" id="IPR036397">
    <property type="entry name" value="RNaseH_sf"/>
</dbReference>
<dbReference type="InterPro" id="IPR012337">
    <property type="entry name" value="RNaseH-like_sf"/>
</dbReference>
<dbReference type="SUPFAM" id="SSF53098">
    <property type="entry name" value="Ribonuclease H-like"/>
    <property type="match status" value="1"/>
</dbReference>
<comment type="caution">
    <text evidence="1">The sequence shown here is derived from an EMBL/GenBank/DDBJ whole genome shotgun (WGS) entry which is preliminary data.</text>
</comment>
<dbReference type="InterPro" id="IPR050951">
    <property type="entry name" value="Retrovirus_Pol_polyprotein"/>
</dbReference>
<protein>
    <submittedName>
        <fullName evidence="1">Uncharacterized protein</fullName>
    </submittedName>
</protein>
<sequence>MTWNIVLSHTDLFQNIVSERDPRFNPVLWTNLHDLFGTTLSFSTAYLPQTDGLTHRMIKTLEDIIGRFCAYGLEFKYSDGFSHVWCTLMPALELAHKTSIQYPTGKTPEMLEKVWNPRFPYDTLRKDLVDIHTRASSFKVILGKARHYENRCMQEFYICKREMV</sequence>
<dbReference type="Proteomes" id="UP000765509">
    <property type="component" value="Unassembled WGS sequence"/>
</dbReference>
<name>A0A9Q3CPQ9_9BASI</name>
<dbReference type="PANTHER" id="PTHR37984:SF15">
    <property type="entry name" value="INTEGRASE CATALYTIC DOMAIN-CONTAINING PROTEIN"/>
    <property type="match status" value="1"/>
</dbReference>
<proteinExistence type="predicted"/>
<accession>A0A9Q3CPQ9</accession>
<dbReference type="PANTHER" id="PTHR37984">
    <property type="entry name" value="PROTEIN CBG26694"/>
    <property type="match status" value="1"/>
</dbReference>
<dbReference type="GO" id="GO:0003676">
    <property type="term" value="F:nucleic acid binding"/>
    <property type="evidence" value="ECO:0007669"/>
    <property type="project" value="InterPro"/>
</dbReference>
<dbReference type="Gene3D" id="3.30.420.10">
    <property type="entry name" value="Ribonuclease H-like superfamily/Ribonuclease H"/>
    <property type="match status" value="1"/>
</dbReference>
<dbReference type="AlphaFoldDB" id="A0A9Q3CPQ9"/>
<keyword evidence="2" id="KW-1185">Reference proteome</keyword>
<gene>
    <name evidence="1" type="ORF">O181_027282</name>
</gene>
<organism evidence="1 2">
    <name type="scientific">Austropuccinia psidii MF-1</name>
    <dbReference type="NCBI Taxonomy" id="1389203"/>
    <lineage>
        <taxon>Eukaryota</taxon>
        <taxon>Fungi</taxon>
        <taxon>Dikarya</taxon>
        <taxon>Basidiomycota</taxon>
        <taxon>Pucciniomycotina</taxon>
        <taxon>Pucciniomycetes</taxon>
        <taxon>Pucciniales</taxon>
        <taxon>Sphaerophragmiaceae</taxon>
        <taxon>Austropuccinia</taxon>
    </lineage>
</organism>